<evidence type="ECO:0000313" key="3">
    <source>
        <dbReference type="Proteomes" id="UP000030907"/>
    </source>
</evidence>
<protein>
    <recommendedName>
        <fullName evidence="4">Methyltransferase</fullName>
    </recommendedName>
</protein>
<dbReference type="InterPro" id="IPR029063">
    <property type="entry name" value="SAM-dependent_MTases_sf"/>
</dbReference>
<evidence type="ECO:0000256" key="1">
    <source>
        <dbReference type="SAM" id="SignalP"/>
    </source>
</evidence>
<organism evidence="2 3">
    <name type="scientific">Sphingopyxis fribergensis</name>
    <dbReference type="NCBI Taxonomy" id="1515612"/>
    <lineage>
        <taxon>Bacteria</taxon>
        <taxon>Pseudomonadati</taxon>
        <taxon>Pseudomonadota</taxon>
        <taxon>Alphaproteobacteria</taxon>
        <taxon>Sphingomonadales</taxon>
        <taxon>Sphingomonadaceae</taxon>
        <taxon>Sphingopyxis</taxon>
    </lineage>
</organism>
<dbReference type="EMBL" id="CP009122">
    <property type="protein sequence ID" value="AJA10409.1"/>
    <property type="molecule type" value="Genomic_DNA"/>
</dbReference>
<reference evidence="2 3" key="1">
    <citation type="journal article" date="2015" name="Int. J. Syst. Evol. Microbiol.">
        <title>Description of Sphingopyxis fribergensis sp. nov. - a soil bacterium with the ability to degrade styrene and phenylacetic acid.</title>
        <authorList>
            <person name="Oelschlagel M."/>
            <person name="Ruckert C."/>
            <person name="Kalinowski J."/>
            <person name="Schmidt G."/>
            <person name="Schlomann M."/>
            <person name="Tischler D."/>
        </authorList>
    </citation>
    <scope>NUCLEOTIDE SEQUENCE [LARGE SCALE GENOMIC DNA]</scope>
    <source>
        <strain evidence="2 3">Kp5.2</strain>
    </source>
</reference>
<dbReference type="AlphaFoldDB" id="A0A0A7PKA0"/>
<dbReference type="KEGG" id="sphk:SKP52_17690"/>
<dbReference type="HOGENOM" id="CLU_072291_1_0_5"/>
<dbReference type="Gene3D" id="3.40.50.150">
    <property type="entry name" value="Vaccinia Virus protein VP39"/>
    <property type="match status" value="1"/>
</dbReference>
<dbReference type="STRING" id="1515612.SKP52_17690"/>
<evidence type="ECO:0000313" key="2">
    <source>
        <dbReference type="EMBL" id="AJA10409.1"/>
    </source>
</evidence>
<dbReference type="SUPFAM" id="SSF53335">
    <property type="entry name" value="S-adenosyl-L-methionine-dependent methyltransferases"/>
    <property type="match status" value="1"/>
</dbReference>
<proteinExistence type="predicted"/>
<dbReference type="PIRSF" id="PIRSF031679">
    <property type="entry name" value="Mtase_Alr7345_prd"/>
    <property type="match status" value="1"/>
</dbReference>
<dbReference type="Proteomes" id="UP000030907">
    <property type="component" value="Chromosome"/>
</dbReference>
<keyword evidence="1" id="KW-0732">Signal</keyword>
<dbReference type="InterPro" id="IPR016980">
    <property type="entry name" value="S-AdoMet-dep_MeTrfase_Alr7345"/>
</dbReference>
<feature type="chain" id="PRO_5002044089" description="Methyltransferase" evidence="1">
    <location>
        <begin position="20"/>
        <end position="249"/>
    </location>
</feature>
<accession>A0A0A7PKA0</accession>
<gene>
    <name evidence="2" type="ORF">SKP52_17690</name>
</gene>
<evidence type="ECO:0008006" key="4">
    <source>
        <dbReference type="Google" id="ProtNLM"/>
    </source>
</evidence>
<dbReference type="OrthoDB" id="9342567at2"/>
<feature type="signal peptide" evidence="1">
    <location>
        <begin position="1"/>
        <end position="19"/>
    </location>
</feature>
<name>A0A0A7PKA0_9SPHN</name>
<keyword evidence="3" id="KW-1185">Reference proteome</keyword>
<dbReference type="RefSeq" id="WP_039576886.1">
    <property type="nucleotide sequence ID" value="NZ_CP009122.1"/>
</dbReference>
<sequence>MIRPLTLALLLAVSAAPLAAKEAAVPSYKTALADPARPAADRERDAARKPAELLAFAQIKPGQKVGDFVMGGGYVTRLLAAAVGPSGKVYGFQPAEFIAFKKQYGDDQAAVDAAYVNVDAVAGPFAAPAFPEPLDTIITVQNFHDLYLKPFPAGTGDKASAALFAALKPGGTLVVVDHSAADGTGTTLSDSLHRIDKAAVVAALTKAGFKLEAENDLYKRPDDPRTTNVFDPAIRGKTDQFTLRFRKPS</sequence>